<dbReference type="Pfam" id="PF14111">
    <property type="entry name" value="DUF4283"/>
    <property type="match status" value="1"/>
</dbReference>
<dbReference type="InterPro" id="IPR011990">
    <property type="entry name" value="TPR-like_helical_dom_sf"/>
</dbReference>
<feature type="region of interest" description="Disordered" evidence="1">
    <location>
        <begin position="1"/>
        <end position="36"/>
    </location>
</feature>
<accession>A0A834YXX0</accession>
<feature type="region of interest" description="Disordered" evidence="1">
    <location>
        <begin position="1041"/>
        <end position="1078"/>
    </location>
</feature>
<name>A0A834YXX0_TETSI</name>
<feature type="domain" description="DUF4283" evidence="3">
    <location>
        <begin position="81"/>
        <end position="161"/>
    </location>
</feature>
<evidence type="ECO:0008006" key="6">
    <source>
        <dbReference type="Google" id="ProtNLM"/>
    </source>
</evidence>
<dbReference type="InterPro" id="IPR025558">
    <property type="entry name" value="DUF4283"/>
</dbReference>
<dbReference type="OrthoDB" id="69928at2759"/>
<dbReference type="GO" id="GO:0000184">
    <property type="term" value="P:nuclear-transcribed mRNA catabolic process, nonsense-mediated decay"/>
    <property type="evidence" value="ECO:0007669"/>
    <property type="project" value="TreeGrafter"/>
</dbReference>
<evidence type="ECO:0000256" key="1">
    <source>
        <dbReference type="SAM" id="MobiDB-lite"/>
    </source>
</evidence>
<feature type="compositionally biased region" description="Polar residues" evidence="1">
    <location>
        <begin position="1045"/>
        <end position="1067"/>
    </location>
</feature>
<keyword evidence="5" id="KW-1185">Reference proteome</keyword>
<dbReference type="Pfam" id="PF10373">
    <property type="entry name" value="EST1_DNA_bind"/>
    <property type="match status" value="1"/>
</dbReference>
<feature type="region of interest" description="Disordered" evidence="1">
    <location>
        <begin position="319"/>
        <end position="350"/>
    </location>
</feature>
<reference evidence="4 5" key="1">
    <citation type="submission" date="2020-04" db="EMBL/GenBank/DDBJ databases">
        <title>Plant Genome Project.</title>
        <authorList>
            <person name="Zhang R.-G."/>
        </authorList>
    </citation>
    <scope>NUCLEOTIDE SEQUENCE [LARGE SCALE GENOMIC DNA]</scope>
    <source>
        <strain evidence="4">YNK0</strain>
        <tissue evidence="4">Leaf</tissue>
    </source>
</reference>
<gene>
    <name evidence="4" type="ORF">HHK36_017867</name>
</gene>
<dbReference type="InterPro" id="IPR018834">
    <property type="entry name" value="DNA/RNA-bd_Est1-type"/>
</dbReference>
<dbReference type="EMBL" id="JABCRI010000012">
    <property type="protein sequence ID" value="KAF8396252.1"/>
    <property type="molecule type" value="Genomic_DNA"/>
</dbReference>
<dbReference type="SUPFAM" id="SSF48452">
    <property type="entry name" value="TPR-like"/>
    <property type="match status" value="1"/>
</dbReference>
<dbReference type="PANTHER" id="PTHR15696:SF25">
    <property type="entry name" value="OS08G0305300 PROTEIN"/>
    <property type="match status" value="1"/>
</dbReference>
<dbReference type="GO" id="GO:0005697">
    <property type="term" value="C:telomerase holoenzyme complex"/>
    <property type="evidence" value="ECO:0007669"/>
    <property type="project" value="TreeGrafter"/>
</dbReference>
<dbReference type="PANTHER" id="PTHR15696">
    <property type="entry name" value="SMG-7 SUPPRESSOR WITH MORPHOLOGICAL EFFECT ON GENITALIA PROTEIN 7"/>
    <property type="match status" value="1"/>
</dbReference>
<sequence>MANPRVASGEEGVPIPRPSHPSLDKPDTYASVVGGSSRSGNRITHLNDFSFDSIKDVKKVSSFQGELALFYSVEELNTSVAAFKHALIAKFSYGRSSIEALKNYIQGSFHTKLAIAVGILDESHMLIRFESEEDFLAVWLKEFSYLEGQLVRFIKWTPLFQVGVDPTVVPVWISLPGLPINLFNPKDLKAISSIVGRVLKVDGPTRTISRPSLWRICVEVDVKKEKISIFWLGLSTVGRWQSIVYEKEPKICASCNKMGHSKEDCNKSVKKLYRGVDPRKLKKPMKDAQSKEKRMKILTKDNHFKETTSQWVEKTFRKTKEATRNEQNHGNHKKNKGGIEKTGDQHSVKEKPAVNLESQIQNKDNDQNIANANLGKDPHVQIQAGNSNNTNNNFGMDMQEQHFRFPENQTQNLNSSELGESINSGKEKKNIPKAVVIQNSQQQDCNMFSIIQDISNESSDEKDEEEISILNNKFIDGIWKYGHDNLKKDRYLGNVEEQGDTEEVDIGPVHALNDEKNLTFINIELENRRSRSTKARIPADPNAWQQIRENFEAIILEDHAFSEQNETEFALWQLHYKRIEELRTHFSAAVASTGTLAILAAYSGDELASIYRYFRSLAADSPFSTARDNLIMAFEKNRQSYTQLLGDGKASLVKTVPVRMSGKGRRKGEARLLSKDTKMQASSKRSISDTFKAFCTRFVRLNGILFTRTSLETFGEVFSLVCSDLHELLSSGLEEELNFGSDAVENGLVIVRLISILIFTVHNVNREVESQSYAEILQRSVLLQNAFTAVFEFMGHILERGIQLHDPLSSYLLPGILVFVEWLACCPDIAAGNDAEEKQAIARSFFWKHCISFLNKLLSSGFVSKDDDVDESCFFNMSSYDEAETGNRLALWEDFELRGFLPLLPAQLILDFSRKHSFGSDGSNKDNKSRMQRILAAGKALADVVRVEQQGIYFDTKEKKFAIGVEPQMSDDFMLASFLDMPKSNGMQENPVETMYLGVVQPKGQLYMEEEEEDEVIVFKPTVTEKPTNVIAPKWTSYEVPEPGKNTSKGEWGSNVASVSSPSNYLGPQTALDASSRPPTSFVNIVPQSMQQIQPSVPKWLVEQQASLATSLKRLSFMENGLVMKPELHGGLGVLQPDALSLPLAQSVNLTSGSMFSGQRKDASKAVIPSKFDSIMSSGANADSPTVNTSSTLLSNLKKNPVSRPVRHFGPPPGFSHFPPKHIDEQSSGSALKNENPLMDDYSWLDGYELPPSTKGTGAHNSIIHSTHVYPNLMANSSSLTETMNFPFPGKLVPTVQVQLENQKAWQDYQLHEHLKLNQEQQKQLPKGNLQSTRLPEQYEGQLLRIYYVECPVDMVLLSSASTFAALSMSLNIWSMDGLGVLQARASETGCFVRSFPDGKNRDCERDNDVKFLRGINIKDLFTLLLDGSWIRAARAVPSS</sequence>
<dbReference type="InterPro" id="IPR045153">
    <property type="entry name" value="Est1/Ebs1-like"/>
</dbReference>
<feature type="compositionally biased region" description="Basic and acidic residues" evidence="1">
    <location>
        <begin position="337"/>
        <end position="350"/>
    </location>
</feature>
<evidence type="ECO:0000313" key="4">
    <source>
        <dbReference type="EMBL" id="KAF8396252.1"/>
    </source>
</evidence>
<feature type="compositionally biased region" description="Basic and acidic residues" evidence="1">
    <location>
        <begin position="319"/>
        <end position="329"/>
    </location>
</feature>
<evidence type="ECO:0000313" key="5">
    <source>
        <dbReference type="Proteomes" id="UP000655225"/>
    </source>
</evidence>
<proteinExistence type="predicted"/>
<organism evidence="4 5">
    <name type="scientific">Tetracentron sinense</name>
    <name type="common">Spur-leaf</name>
    <dbReference type="NCBI Taxonomy" id="13715"/>
    <lineage>
        <taxon>Eukaryota</taxon>
        <taxon>Viridiplantae</taxon>
        <taxon>Streptophyta</taxon>
        <taxon>Embryophyta</taxon>
        <taxon>Tracheophyta</taxon>
        <taxon>Spermatophyta</taxon>
        <taxon>Magnoliopsida</taxon>
        <taxon>Trochodendrales</taxon>
        <taxon>Trochodendraceae</taxon>
        <taxon>Tetracentron</taxon>
    </lineage>
</organism>
<dbReference type="GO" id="GO:0070034">
    <property type="term" value="F:telomerase RNA binding"/>
    <property type="evidence" value="ECO:0007669"/>
    <property type="project" value="TreeGrafter"/>
</dbReference>
<dbReference type="Proteomes" id="UP000655225">
    <property type="component" value="Unassembled WGS sequence"/>
</dbReference>
<protein>
    <recommendedName>
        <fullName evidence="6">DUF4283 domain-containing protein</fullName>
    </recommendedName>
</protein>
<comment type="caution">
    <text evidence="4">The sequence shown here is derived from an EMBL/GenBank/DDBJ whole genome shotgun (WGS) entry which is preliminary data.</text>
</comment>
<feature type="domain" description="DNA/RNA-binding" evidence="2">
    <location>
        <begin position="596"/>
        <end position="905"/>
    </location>
</feature>
<dbReference type="Gene3D" id="1.25.40.10">
    <property type="entry name" value="Tetratricopeptide repeat domain"/>
    <property type="match status" value="2"/>
</dbReference>
<evidence type="ECO:0000259" key="3">
    <source>
        <dbReference type="Pfam" id="PF14111"/>
    </source>
</evidence>
<dbReference type="GO" id="GO:0042162">
    <property type="term" value="F:telomeric DNA binding"/>
    <property type="evidence" value="ECO:0007669"/>
    <property type="project" value="TreeGrafter"/>
</dbReference>
<evidence type="ECO:0000259" key="2">
    <source>
        <dbReference type="Pfam" id="PF10373"/>
    </source>
</evidence>